<gene>
    <name evidence="10" type="ORF">IR213_07615</name>
</gene>
<feature type="modified residue" description="4-aspartylphosphate" evidence="4">
    <location>
        <position position="663"/>
    </location>
</feature>
<feature type="domain" description="Histidine kinase" evidence="8">
    <location>
        <begin position="371"/>
        <end position="591"/>
    </location>
</feature>
<dbReference type="Gene3D" id="3.30.565.10">
    <property type="entry name" value="Histidine kinase-like ATPase, C-terminal domain"/>
    <property type="match status" value="1"/>
</dbReference>
<dbReference type="InterPro" id="IPR003661">
    <property type="entry name" value="HisK_dim/P_dom"/>
</dbReference>
<dbReference type="InterPro" id="IPR005467">
    <property type="entry name" value="His_kinase_dom"/>
</dbReference>
<dbReference type="PANTHER" id="PTHR45339:SF3">
    <property type="entry name" value="HISTIDINE KINASE"/>
    <property type="match status" value="1"/>
</dbReference>
<dbReference type="CDD" id="cd17546">
    <property type="entry name" value="REC_hyHK_CKI1_RcsC-like"/>
    <property type="match status" value="1"/>
</dbReference>
<keyword evidence="3 4" id="KW-0597">Phosphoprotein</keyword>
<keyword evidence="6" id="KW-1133">Transmembrane helix</keyword>
<dbReference type="InterPro" id="IPR036097">
    <property type="entry name" value="HisK_dim/P_sf"/>
</dbReference>
<dbReference type="Pfam" id="PF00072">
    <property type="entry name" value="Response_reg"/>
    <property type="match status" value="1"/>
</dbReference>
<evidence type="ECO:0000313" key="10">
    <source>
        <dbReference type="EMBL" id="MBF2708456.1"/>
    </source>
</evidence>
<dbReference type="InterPro" id="IPR011990">
    <property type="entry name" value="TPR-like_helical_dom_sf"/>
</dbReference>
<evidence type="ECO:0000256" key="2">
    <source>
        <dbReference type="ARBA" id="ARBA00012438"/>
    </source>
</evidence>
<dbReference type="EC" id="2.7.13.3" evidence="2"/>
<organism evidence="10 11">
    <name type="scientific">Flavobacterium soyangense</name>
    <dbReference type="NCBI Taxonomy" id="2023265"/>
    <lineage>
        <taxon>Bacteria</taxon>
        <taxon>Pseudomonadati</taxon>
        <taxon>Bacteroidota</taxon>
        <taxon>Flavobacteriia</taxon>
        <taxon>Flavobacteriales</taxon>
        <taxon>Flavobacteriaceae</taxon>
        <taxon>Flavobacterium</taxon>
    </lineage>
</organism>
<keyword evidence="11" id="KW-1185">Reference proteome</keyword>
<sequence>MYQIRIFLVLLLLLSPFSNISFAQTKIPSKEEIKKTAKLAVQYLREDNYEKSLSTARQSLNYATIIKDDYLIAASYNVVAANLEELSEYEKAILYYKKGLSYANKTNNDKIKNWINNNLGNVYCFEKKQYETGIKYYKKSLEYSQKTTDTSQIVFTKLNIAWAYFDIGHFKEGFPYLQYINKYHPKFGNESTIVAFNMLNGMYYSHINDNKKAEFYFLTAIKLGNKRNEKSDLSFSHQEYSKFLLKKGDYKQAYVNLTLYNKITDEIYKKDKIKKANVAGINLELDEYKREIDKIETERNLQSQSLKKSKIIVFLFVIALLVVLLFFYSLYKNYNFKKKANHDLTIANEELLIARDKAEEASYAKTQFVSTISHELRTPLYGVVGITNMLLDEHKELANSPHLSSLKFSARYLLSLVNDILQINKIEENRIVLENLTFNVTDEINMVKNSLSFISQSHNNKITIKIDPSIPEYLIGDKLRFAQILMNLISNALKFTNNGEVIVSANLVKVEDKSHYIEFQISDNGIGIATDDQDKIFEKFVQVGRKENDYQGTGLGLAIVKRLLELFKSEISLESQIGIGTTFTFTIAFDFDPNKTKEIINNIRVDLSSGQIFKVLVVEDNKINQIVTKKIIEKNNCSCFLVDDGFQAIEILNKEVFDVILMDINMPLISGFETTRQIRLKGINTPIIALTAFAKDEITEEALSAGMNDIIIKPFETLKLFQVINYQINKTKNAVV</sequence>
<dbReference type="PROSITE" id="PS50109">
    <property type="entry name" value="HIS_KIN"/>
    <property type="match status" value="1"/>
</dbReference>
<dbReference type="InterPro" id="IPR036890">
    <property type="entry name" value="HATPase_C_sf"/>
</dbReference>
<dbReference type="Proteomes" id="UP000646211">
    <property type="component" value="Unassembled WGS sequence"/>
</dbReference>
<dbReference type="GO" id="GO:0000155">
    <property type="term" value="F:phosphorelay sensor kinase activity"/>
    <property type="evidence" value="ECO:0007669"/>
    <property type="project" value="InterPro"/>
</dbReference>
<dbReference type="InterPro" id="IPR003594">
    <property type="entry name" value="HATPase_dom"/>
</dbReference>
<keyword evidence="5" id="KW-0175">Coiled coil</keyword>
<evidence type="ECO:0000259" key="9">
    <source>
        <dbReference type="PROSITE" id="PS50110"/>
    </source>
</evidence>
<accession>A0A930U816</accession>
<feature type="domain" description="Response regulatory" evidence="9">
    <location>
        <begin position="614"/>
        <end position="728"/>
    </location>
</feature>
<feature type="chain" id="PRO_5038011630" description="histidine kinase" evidence="7">
    <location>
        <begin position="24"/>
        <end position="736"/>
    </location>
</feature>
<comment type="catalytic activity">
    <reaction evidence="1">
        <text>ATP + protein L-histidine = ADP + protein N-phospho-L-histidine.</text>
        <dbReference type="EC" id="2.7.13.3"/>
    </reaction>
</comment>
<evidence type="ECO:0000256" key="3">
    <source>
        <dbReference type="ARBA" id="ARBA00022553"/>
    </source>
</evidence>
<dbReference type="SMART" id="SM00448">
    <property type="entry name" value="REC"/>
    <property type="match status" value="1"/>
</dbReference>
<evidence type="ECO:0000256" key="4">
    <source>
        <dbReference type="PROSITE-ProRule" id="PRU00169"/>
    </source>
</evidence>
<dbReference type="SMART" id="SM00388">
    <property type="entry name" value="HisKA"/>
    <property type="match status" value="1"/>
</dbReference>
<evidence type="ECO:0000313" key="11">
    <source>
        <dbReference type="Proteomes" id="UP000646211"/>
    </source>
</evidence>
<dbReference type="InterPro" id="IPR001789">
    <property type="entry name" value="Sig_transdc_resp-reg_receiver"/>
</dbReference>
<dbReference type="SUPFAM" id="SSF55874">
    <property type="entry name" value="ATPase domain of HSP90 chaperone/DNA topoisomerase II/histidine kinase"/>
    <property type="match status" value="1"/>
</dbReference>
<reference evidence="10" key="1">
    <citation type="submission" date="2020-11" db="EMBL/GenBank/DDBJ databases">
        <title>Genome of Flavobacterium soyangense.</title>
        <authorList>
            <person name="Liu Q."/>
            <person name="Xin Y.-H."/>
        </authorList>
    </citation>
    <scope>NUCLEOTIDE SEQUENCE</scope>
    <source>
        <strain evidence="10">CGMCC 1.13493</strain>
    </source>
</reference>
<dbReference type="SUPFAM" id="SSF52172">
    <property type="entry name" value="CheY-like"/>
    <property type="match status" value="1"/>
</dbReference>
<dbReference type="Gene3D" id="1.25.40.10">
    <property type="entry name" value="Tetratricopeptide repeat domain"/>
    <property type="match status" value="1"/>
</dbReference>
<dbReference type="PRINTS" id="PR00344">
    <property type="entry name" value="BCTRLSENSOR"/>
</dbReference>
<name>A0A930U816_9FLAO</name>
<evidence type="ECO:0000256" key="7">
    <source>
        <dbReference type="SAM" id="SignalP"/>
    </source>
</evidence>
<dbReference type="Pfam" id="PF02518">
    <property type="entry name" value="HATPase_c"/>
    <property type="match status" value="1"/>
</dbReference>
<comment type="caution">
    <text evidence="10">The sequence shown here is derived from an EMBL/GenBank/DDBJ whole genome shotgun (WGS) entry which is preliminary data.</text>
</comment>
<evidence type="ECO:0000256" key="5">
    <source>
        <dbReference type="SAM" id="Coils"/>
    </source>
</evidence>
<dbReference type="PROSITE" id="PS50110">
    <property type="entry name" value="RESPONSE_REGULATORY"/>
    <property type="match status" value="1"/>
</dbReference>
<feature type="transmembrane region" description="Helical" evidence="6">
    <location>
        <begin position="311"/>
        <end position="331"/>
    </location>
</feature>
<dbReference type="SMART" id="SM00387">
    <property type="entry name" value="HATPase_c"/>
    <property type="match status" value="1"/>
</dbReference>
<evidence type="ECO:0000259" key="8">
    <source>
        <dbReference type="PROSITE" id="PS50109"/>
    </source>
</evidence>
<feature type="signal peptide" evidence="7">
    <location>
        <begin position="1"/>
        <end position="23"/>
    </location>
</feature>
<dbReference type="RefSeq" id="WP_194311712.1">
    <property type="nucleotide sequence ID" value="NZ_JADHEC010000013.1"/>
</dbReference>
<dbReference type="Pfam" id="PF00512">
    <property type="entry name" value="HisKA"/>
    <property type="match status" value="1"/>
</dbReference>
<dbReference type="SUPFAM" id="SSF47384">
    <property type="entry name" value="Homodimeric domain of signal transducing histidine kinase"/>
    <property type="match status" value="1"/>
</dbReference>
<keyword evidence="7" id="KW-0732">Signal</keyword>
<dbReference type="Gene3D" id="3.40.50.2300">
    <property type="match status" value="1"/>
</dbReference>
<proteinExistence type="predicted"/>
<dbReference type="FunFam" id="3.30.565.10:FF:000010">
    <property type="entry name" value="Sensor histidine kinase RcsC"/>
    <property type="match status" value="1"/>
</dbReference>
<dbReference type="InterPro" id="IPR011006">
    <property type="entry name" value="CheY-like_superfamily"/>
</dbReference>
<dbReference type="AlphaFoldDB" id="A0A930U816"/>
<keyword evidence="6" id="KW-0472">Membrane</keyword>
<dbReference type="PANTHER" id="PTHR45339">
    <property type="entry name" value="HYBRID SIGNAL TRANSDUCTION HISTIDINE KINASE J"/>
    <property type="match status" value="1"/>
</dbReference>
<evidence type="ECO:0000256" key="6">
    <source>
        <dbReference type="SAM" id="Phobius"/>
    </source>
</evidence>
<keyword evidence="6" id="KW-0812">Transmembrane</keyword>
<dbReference type="EMBL" id="JADHEC010000013">
    <property type="protein sequence ID" value="MBF2708456.1"/>
    <property type="molecule type" value="Genomic_DNA"/>
</dbReference>
<evidence type="ECO:0000256" key="1">
    <source>
        <dbReference type="ARBA" id="ARBA00000085"/>
    </source>
</evidence>
<dbReference type="CDD" id="cd16922">
    <property type="entry name" value="HATPase_EvgS-ArcB-TorS-like"/>
    <property type="match status" value="1"/>
</dbReference>
<dbReference type="CDD" id="cd00082">
    <property type="entry name" value="HisKA"/>
    <property type="match status" value="1"/>
</dbReference>
<dbReference type="SUPFAM" id="SSF48452">
    <property type="entry name" value="TPR-like"/>
    <property type="match status" value="1"/>
</dbReference>
<feature type="coiled-coil region" evidence="5">
    <location>
        <begin position="278"/>
        <end position="305"/>
    </location>
</feature>
<protein>
    <recommendedName>
        <fullName evidence="2">histidine kinase</fullName>
        <ecNumber evidence="2">2.7.13.3</ecNumber>
    </recommendedName>
</protein>
<dbReference type="Gene3D" id="1.10.287.130">
    <property type="match status" value="1"/>
</dbReference>
<dbReference type="InterPro" id="IPR004358">
    <property type="entry name" value="Sig_transdc_His_kin-like_C"/>
</dbReference>